<proteinExistence type="inferred from homology"/>
<dbReference type="Pfam" id="PF02367">
    <property type="entry name" value="TsaE"/>
    <property type="match status" value="1"/>
</dbReference>
<dbReference type="SUPFAM" id="SSF52540">
    <property type="entry name" value="P-loop containing nucleoside triphosphate hydrolases"/>
    <property type="match status" value="1"/>
</dbReference>
<evidence type="ECO:0000256" key="5">
    <source>
        <dbReference type="ARBA" id="ARBA00022694"/>
    </source>
</evidence>
<dbReference type="RefSeq" id="WP_062422102.1">
    <property type="nucleotide sequence ID" value="NZ_BBYA01000010.1"/>
</dbReference>
<name>A0A0P6X5Q8_9CHLR</name>
<dbReference type="PANTHER" id="PTHR33540:SF2">
    <property type="entry name" value="TRNA THREONYLCARBAMOYLADENOSINE BIOSYNTHESIS PROTEIN TSAE"/>
    <property type="match status" value="1"/>
</dbReference>
<evidence type="ECO:0000256" key="3">
    <source>
        <dbReference type="ARBA" id="ARBA00019010"/>
    </source>
</evidence>
<dbReference type="PATRIC" id="fig|229920.5.peg.94"/>
<dbReference type="NCBIfam" id="TIGR00150">
    <property type="entry name" value="T6A_YjeE"/>
    <property type="match status" value="1"/>
</dbReference>
<gene>
    <name evidence="11" type="ORF">ADM99_13770</name>
</gene>
<evidence type="ECO:0000313" key="12">
    <source>
        <dbReference type="Proteomes" id="UP000050430"/>
    </source>
</evidence>
<dbReference type="PANTHER" id="PTHR33540">
    <property type="entry name" value="TRNA THREONYLCARBAMOYLADENOSINE BIOSYNTHESIS PROTEIN TSAE"/>
    <property type="match status" value="1"/>
</dbReference>
<dbReference type="InterPro" id="IPR027417">
    <property type="entry name" value="P-loop_NTPase"/>
</dbReference>
<evidence type="ECO:0000256" key="9">
    <source>
        <dbReference type="ARBA" id="ARBA00022842"/>
    </source>
</evidence>
<keyword evidence="6" id="KW-0479">Metal-binding</keyword>
<evidence type="ECO:0000256" key="10">
    <source>
        <dbReference type="ARBA" id="ARBA00032441"/>
    </source>
</evidence>
<dbReference type="AlphaFoldDB" id="A0A0P6X5Q8"/>
<sequence>MPIMDTHNFEFFSRSPEQTRRLGTRIGSLLLPGDLICMSGDLGAGKTTLVQGIARGWNSVDTVSSPTFVLVNEYHRKSGETLYHMDAYRLENAAEAFDLDLDRMLEQGALMIEWAERIKDALPHNALWINMTWMADEQRGLLFTAYGERSQVLMDQFKKKVVGA</sequence>
<keyword evidence="4" id="KW-0963">Cytoplasm</keyword>
<comment type="caution">
    <text evidence="11">The sequence shown here is derived from an EMBL/GenBank/DDBJ whole genome shotgun (WGS) entry which is preliminary data.</text>
</comment>
<evidence type="ECO:0000256" key="1">
    <source>
        <dbReference type="ARBA" id="ARBA00004496"/>
    </source>
</evidence>
<keyword evidence="5" id="KW-0819">tRNA processing</keyword>
<keyword evidence="12" id="KW-1185">Reference proteome</keyword>
<dbReference type="STRING" id="229920.ADM99_13770"/>
<evidence type="ECO:0000256" key="7">
    <source>
        <dbReference type="ARBA" id="ARBA00022741"/>
    </source>
</evidence>
<protein>
    <recommendedName>
        <fullName evidence="3">tRNA threonylcarbamoyladenosine biosynthesis protein TsaE</fullName>
    </recommendedName>
    <alternativeName>
        <fullName evidence="10">t(6)A37 threonylcarbamoyladenosine biosynthesis protein TsaE</fullName>
    </alternativeName>
</protein>
<dbReference type="EMBL" id="LGCK01000014">
    <property type="protein sequence ID" value="KPL70241.1"/>
    <property type="molecule type" value="Genomic_DNA"/>
</dbReference>
<evidence type="ECO:0000256" key="4">
    <source>
        <dbReference type="ARBA" id="ARBA00022490"/>
    </source>
</evidence>
<accession>A0A0P6X5Q8</accession>
<dbReference type="GO" id="GO:0002949">
    <property type="term" value="P:tRNA threonylcarbamoyladenosine modification"/>
    <property type="evidence" value="ECO:0007669"/>
    <property type="project" value="InterPro"/>
</dbReference>
<evidence type="ECO:0000256" key="8">
    <source>
        <dbReference type="ARBA" id="ARBA00022840"/>
    </source>
</evidence>
<dbReference type="OrthoDB" id="9815896at2"/>
<dbReference type="GO" id="GO:0005737">
    <property type="term" value="C:cytoplasm"/>
    <property type="evidence" value="ECO:0007669"/>
    <property type="project" value="UniProtKB-SubCell"/>
</dbReference>
<dbReference type="InterPro" id="IPR003442">
    <property type="entry name" value="T6A_TsaE"/>
</dbReference>
<keyword evidence="9" id="KW-0460">Magnesium</keyword>
<keyword evidence="8" id="KW-0067">ATP-binding</keyword>
<comment type="similarity">
    <text evidence="2">Belongs to the TsaE family.</text>
</comment>
<organism evidence="11 12">
    <name type="scientific">Leptolinea tardivitalis</name>
    <dbReference type="NCBI Taxonomy" id="229920"/>
    <lineage>
        <taxon>Bacteria</taxon>
        <taxon>Bacillati</taxon>
        <taxon>Chloroflexota</taxon>
        <taxon>Anaerolineae</taxon>
        <taxon>Anaerolineales</taxon>
        <taxon>Anaerolineaceae</taxon>
        <taxon>Leptolinea</taxon>
    </lineage>
</organism>
<dbReference type="GO" id="GO:0046872">
    <property type="term" value="F:metal ion binding"/>
    <property type="evidence" value="ECO:0007669"/>
    <property type="project" value="UniProtKB-KW"/>
</dbReference>
<dbReference type="Proteomes" id="UP000050430">
    <property type="component" value="Unassembled WGS sequence"/>
</dbReference>
<evidence type="ECO:0000256" key="2">
    <source>
        <dbReference type="ARBA" id="ARBA00007599"/>
    </source>
</evidence>
<evidence type="ECO:0000313" key="11">
    <source>
        <dbReference type="EMBL" id="KPL70241.1"/>
    </source>
</evidence>
<keyword evidence="7" id="KW-0547">Nucleotide-binding</keyword>
<dbReference type="Gene3D" id="3.40.50.300">
    <property type="entry name" value="P-loop containing nucleotide triphosphate hydrolases"/>
    <property type="match status" value="1"/>
</dbReference>
<comment type="subcellular location">
    <subcellularLocation>
        <location evidence="1">Cytoplasm</location>
    </subcellularLocation>
</comment>
<reference evidence="11 12" key="1">
    <citation type="submission" date="2015-07" db="EMBL/GenBank/DDBJ databases">
        <title>Genome sequence of Leptolinea tardivitalis DSM 16556.</title>
        <authorList>
            <person name="Hemp J."/>
            <person name="Ward L.M."/>
            <person name="Pace L.A."/>
            <person name="Fischer W.W."/>
        </authorList>
    </citation>
    <scope>NUCLEOTIDE SEQUENCE [LARGE SCALE GENOMIC DNA]</scope>
    <source>
        <strain evidence="11 12">YMTK-2</strain>
    </source>
</reference>
<evidence type="ECO:0000256" key="6">
    <source>
        <dbReference type="ARBA" id="ARBA00022723"/>
    </source>
</evidence>
<dbReference type="GO" id="GO:0005524">
    <property type="term" value="F:ATP binding"/>
    <property type="evidence" value="ECO:0007669"/>
    <property type="project" value="UniProtKB-KW"/>
</dbReference>